<proteinExistence type="predicted"/>
<gene>
    <name evidence="1" type="ORF">MNOR_LOCUS30225</name>
</gene>
<dbReference type="EMBL" id="CAXKWB010036506">
    <property type="protein sequence ID" value="CAL4148374.1"/>
    <property type="molecule type" value="Genomic_DNA"/>
</dbReference>
<accession>A0AAV2RZF5</accession>
<dbReference type="SUPFAM" id="SSF52047">
    <property type="entry name" value="RNI-like"/>
    <property type="match status" value="1"/>
</dbReference>
<comment type="caution">
    <text evidence="1">The sequence shown here is derived from an EMBL/GenBank/DDBJ whole genome shotgun (WGS) entry which is preliminary data.</text>
</comment>
<evidence type="ECO:0000313" key="2">
    <source>
        <dbReference type="Proteomes" id="UP001497623"/>
    </source>
</evidence>
<dbReference type="Proteomes" id="UP001497623">
    <property type="component" value="Unassembled WGS sequence"/>
</dbReference>
<keyword evidence="2" id="KW-1185">Reference proteome</keyword>
<dbReference type="Gene3D" id="3.80.10.10">
    <property type="entry name" value="Ribonuclease Inhibitor"/>
    <property type="match status" value="1"/>
</dbReference>
<protein>
    <submittedName>
        <fullName evidence="1">Uncharacterized protein</fullName>
    </submittedName>
</protein>
<evidence type="ECO:0000313" key="1">
    <source>
        <dbReference type="EMBL" id="CAL4148374.1"/>
    </source>
</evidence>
<organism evidence="1 2">
    <name type="scientific">Meganyctiphanes norvegica</name>
    <name type="common">Northern krill</name>
    <name type="synonym">Thysanopoda norvegica</name>
    <dbReference type="NCBI Taxonomy" id="48144"/>
    <lineage>
        <taxon>Eukaryota</taxon>
        <taxon>Metazoa</taxon>
        <taxon>Ecdysozoa</taxon>
        <taxon>Arthropoda</taxon>
        <taxon>Crustacea</taxon>
        <taxon>Multicrustacea</taxon>
        <taxon>Malacostraca</taxon>
        <taxon>Eumalacostraca</taxon>
        <taxon>Eucarida</taxon>
        <taxon>Euphausiacea</taxon>
        <taxon>Euphausiidae</taxon>
        <taxon>Meganyctiphanes</taxon>
    </lineage>
</organism>
<dbReference type="AlphaFoldDB" id="A0AAV2RZF5"/>
<name>A0AAV2RZF5_MEGNR</name>
<sequence length="565" mass="64368">MDLPKWLRGSIPSLSSLASIEGQKYVKTFILATVMKKTLERDIMLLKECLHSIPPNIQGDFLEVLWPEIDILTYKAEARNDGVQNILLDFLLSFLTTSVTSLNVDKVKFYTRIPERFFLAVKKCNSINRFSSYKENIWKYSTKNFDYLHSALLNMNKLKYLTLRHLKIDCNKINELLLGLSKCCPGLYLLDLKYSNLADSGLDPESLQKFGGIKCFKDCIPALLKLKNLKLLNVSETWLTNVGVKAIVKELPLHRLDAIVDEGYDLQIIVIKDLMQAPTRGEPPLKLPRTTYLIARDEPDISPVCESCPDLQELILPDLSISELIADFDDMSLNLQHLSKISLCGLEWSFLMYNLDGFVDNPHTLNGLVKEVTLSDQSKIDALNLGCLSVAFPSITHLTIIEADEDRDEPWTRGPTFVNLVHLHFQASLYMHNFGPTDRLHGSKNILDVLLSSSHRLQSLTLYTSYLNEGDLSLALSENNLYNLKELRIGLQHELSINIFIRILLNTLKLEVLGRSDWWTGICLIEREKLKVMLQEKYFGLIIYGADSKSCSMDPRPRKHCSDGW</sequence>
<reference evidence="1 2" key="1">
    <citation type="submission" date="2024-05" db="EMBL/GenBank/DDBJ databases">
        <authorList>
            <person name="Wallberg A."/>
        </authorList>
    </citation>
    <scope>NUCLEOTIDE SEQUENCE [LARGE SCALE GENOMIC DNA]</scope>
</reference>
<dbReference type="InterPro" id="IPR032675">
    <property type="entry name" value="LRR_dom_sf"/>
</dbReference>